<dbReference type="InterPro" id="IPR036582">
    <property type="entry name" value="Mao_N_sf"/>
</dbReference>
<keyword evidence="1" id="KW-0732">Signal</keyword>
<evidence type="ECO:0000313" key="4">
    <source>
        <dbReference type="Proteomes" id="UP000092573"/>
    </source>
</evidence>
<sequence>MKYIKGMFIFLASISFIFMEFQNSASANGITSPSLKVQLNNTYVLYSSQQLPYASNGRTLLPLRLIGDVMGATVNWNAKEQKATVTMGKDSVIVVLNKKNAFVNGIQKQMDTTSVVKNSTIMVPARFISEAFKIKIDYNKSSNVVHLTDSRIMSSQKLSVIDEMQRVNDDFKNKIIPYNFSFLTNKDIEKNKITVDIKNDSTANIIEGQLNRNIIFFANNSKISFIGTRGMIAPDGSTGVNTSNIPSKGNYTDEINWESLNIVQGEPLRYIFVNYFVTK</sequence>
<dbReference type="STRING" id="1462996.AWM70_06870"/>
<organism evidence="3 4">
    <name type="scientific">Paenibacillus yonginensis</name>
    <dbReference type="NCBI Taxonomy" id="1462996"/>
    <lineage>
        <taxon>Bacteria</taxon>
        <taxon>Bacillati</taxon>
        <taxon>Bacillota</taxon>
        <taxon>Bacilli</taxon>
        <taxon>Bacillales</taxon>
        <taxon>Paenibacillaceae</taxon>
        <taxon>Paenibacillus</taxon>
    </lineage>
</organism>
<name>A0A1B1MYW8_9BACL</name>
<dbReference type="OrthoDB" id="2593413at2"/>
<accession>A0A1B1MYW8</accession>
<evidence type="ECO:0000313" key="3">
    <source>
        <dbReference type="EMBL" id="ANS74339.1"/>
    </source>
</evidence>
<feature type="signal peptide" evidence="1">
    <location>
        <begin position="1"/>
        <end position="27"/>
    </location>
</feature>
<dbReference type="Pfam" id="PF07833">
    <property type="entry name" value="Cu_amine_oxidN1"/>
    <property type="match status" value="1"/>
</dbReference>
<reference evidence="3 4" key="1">
    <citation type="submission" date="2016-01" db="EMBL/GenBank/DDBJ databases">
        <title>Complete Genome Sequence of Paenibacillus yonginensis DCY84, a novel Plant Growth-Promoting Bacteria with Elicitation of Induced Systemic Resistance.</title>
        <authorList>
            <person name="Kim Y.J."/>
            <person name="Yang D.C."/>
            <person name="Sukweenadhi J."/>
        </authorList>
    </citation>
    <scope>NUCLEOTIDE SEQUENCE [LARGE SCALE GENOMIC DNA]</scope>
    <source>
        <strain evidence="3 4">DCY84</strain>
    </source>
</reference>
<evidence type="ECO:0000259" key="2">
    <source>
        <dbReference type="Pfam" id="PF07833"/>
    </source>
</evidence>
<dbReference type="Proteomes" id="UP000092573">
    <property type="component" value="Chromosome"/>
</dbReference>
<dbReference type="AlphaFoldDB" id="A0A1B1MYW8"/>
<dbReference type="KEGG" id="pyg:AWM70_06870"/>
<dbReference type="Gene3D" id="3.30.457.10">
    <property type="entry name" value="Copper amine oxidase-like, N-terminal domain"/>
    <property type="match status" value="1"/>
</dbReference>
<dbReference type="InterPro" id="IPR012854">
    <property type="entry name" value="Cu_amine_oxidase-like_N"/>
</dbReference>
<dbReference type="SUPFAM" id="SSF55383">
    <property type="entry name" value="Copper amine oxidase, domain N"/>
    <property type="match status" value="1"/>
</dbReference>
<keyword evidence="4" id="KW-1185">Reference proteome</keyword>
<dbReference type="EMBL" id="CP014167">
    <property type="protein sequence ID" value="ANS74339.1"/>
    <property type="molecule type" value="Genomic_DNA"/>
</dbReference>
<gene>
    <name evidence="3" type="ORF">AWM70_06870</name>
</gene>
<evidence type="ECO:0000256" key="1">
    <source>
        <dbReference type="SAM" id="SignalP"/>
    </source>
</evidence>
<proteinExistence type="predicted"/>
<feature type="chain" id="PRO_5008527501" description="Copper amine oxidase-like N-terminal domain-containing protein" evidence="1">
    <location>
        <begin position="28"/>
        <end position="279"/>
    </location>
</feature>
<feature type="domain" description="Copper amine oxidase-like N-terminal" evidence="2">
    <location>
        <begin position="39"/>
        <end position="146"/>
    </location>
</feature>
<dbReference type="RefSeq" id="WP_068694928.1">
    <property type="nucleotide sequence ID" value="NZ_CP014167.1"/>
</dbReference>
<protein>
    <recommendedName>
        <fullName evidence="2">Copper amine oxidase-like N-terminal domain-containing protein</fullName>
    </recommendedName>
</protein>